<dbReference type="SUPFAM" id="SSF52833">
    <property type="entry name" value="Thioredoxin-like"/>
    <property type="match status" value="1"/>
</dbReference>
<dbReference type="GO" id="GO:0042744">
    <property type="term" value="P:hydrogen peroxide catabolic process"/>
    <property type="evidence" value="ECO:0007669"/>
    <property type="project" value="TreeGrafter"/>
</dbReference>
<evidence type="ECO:0000256" key="6">
    <source>
        <dbReference type="ARBA" id="ARBA00063543"/>
    </source>
</evidence>
<dbReference type="InterPro" id="IPR013766">
    <property type="entry name" value="Thioredoxin_domain"/>
</dbReference>
<evidence type="ECO:0000259" key="12">
    <source>
        <dbReference type="PROSITE" id="PS51352"/>
    </source>
</evidence>
<dbReference type="InterPro" id="IPR037944">
    <property type="entry name" value="PRX5-like"/>
</dbReference>
<dbReference type="GO" id="GO:0005777">
    <property type="term" value="C:peroxisome"/>
    <property type="evidence" value="ECO:0007669"/>
    <property type="project" value="TreeGrafter"/>
</dbReference>
<dbReference type="Gene3D" id="3.40.30.10">
    <property type="entry name" value="Glutaredoxin"/>
    <property type="match status" value="1"/>
</dbReference>
<keyword evidence="3 11" id="KW-0049">Antioxidant</keyword>
<comment type="caution">
    <text evidence="13">The sequence shown here is derived from an EMBL/GenBank/DDBJ whole genome shotgun (WGS) entry which is preliminary data.</text>
</comment>
<evidence type="ECO:0000313" key="13">
    <source>
        <dbReference type="EMBL" id="KAH8088940.1"/>
    </source>
</evidence>
<organism evidence="13 14">
    <name type="scientific">Cristinia sonorae</name>
    <dbReference type="NCBI Taxonomy" id="1940300"/>
    <lineage>
        <taxon>Eukaryota</taxon>
        <taxon>Fungi</taxon>
        <taxon>Dikarya</taxon>
        <taxon>Basidiomycota</taxon>
        <taxon>Agaricomycotina</taxon>
        <taxon>Agaricomycetes</taxon>
        <taxon>Agaricomycetidae</taxon>
        <taxon>Agaricales</taxon>
        <taxon>Pleurotineae</taxon>
        <taxon>Stephanosporaceae</taxon>
        <taxon>Cristinia</taxon>
    </lineage>
</organism>
<evidence type="ECO:0000256" key="4">
    <source>
        <dbReference type="ARBA" id="ARBA00023002"/>
    </source>
</evidence>
<keyword evidence="4 11" id="KW-0560">Oxidoreductase</keyword>
<feature type="active site" description="Cysteine sulfenic acid (-SOH) intermediate" evidence="10">
    <location>
        <position position="59"/>
    </location>
</feature>
<dbReference type="PANTHER" id="PTHR10430:SF16">
    <property type="entry name" value="PEROXIREDOXIN-5, MITOCHONDRIAL"/>
    <property type="match status" value="1"/>
</dbReference>
<dbReference type="EMBL" id="JAEVFJ010000039">
    <property type="protein sequence ID" value="KAH8088940.1"/>
    <property type="molecule type" value="Genomic_DNA"/>
</dbReference>
<comment type="function">
    <text evidence="11">Thiol-specific peroxidase that catalyzes the reduction of hydrogen peroxide and organic hydroperoxides to water and alcohols, respectively. Plays a role in cell protection against oxidative stress by detoxifying peroxides.</text>
</comment>
<gene>
    <name evidence="13" type="ORF">BXZ70DRAFT_501162</name>
</gene>
<evidence type="ECO:0000256" key="2">
    <source>
        <dbReference type="ARBA" id="ARBA00022559"/>
    </source>
</evidence>
<dbReference type="InterPro" id="IPR036249">
    <property type="entry name" value="Thioredoxin-like_sf"/>
</dbReference>
<evidence type="ECO:0000256" key="9">
    <source>
        <dbReference type="ARBA" id="ARBA00079296"/>
    </source>
</evidence>
<reference evidence="13" key="1">
    <citation type="journal article" date="2021" name="New Phytol.">
        <title>Evolutionary innovations through gain and loss of genes in the ectomycorrhizal Boletales.</title>
        <authorList>
            <person name="Wu G."/>
            <person name="Miyauchi S."/>
            <person name="Morin E."/>
            <person name="Kuo A."/>
            <person name="Drula E."/>
            <person name="Varga T."/>
            <person name="Kohler A."/>
            <person name="Feng B."/>
            <person name="Cao Y."/>
            <person name="Lipzen A."/>
            <person name="Daum C."/>
            <person name="Hundley H."/>
            <person name="Pangilinan J."/>
            <person name="Johnson J."/>
            <person name="Barry K."/>
            <person name="LaButti K."/>
            <person name="Ng V."/>
            <person name="Ahrendt S."/>
            <person name="Min B."/>
            <person name="Choi I.G."/>
            <person name="Park H."/>
            <person name="Plett J.M."/>
            <person name="Magnuson J."/>
            <person name="Spatafora J.W."/>
            <person name="Nagy L.G."/>
            <person name="Henrissat B."/>
            <person name="Grigoriev I.V."/>
            <person name="Yang Z.L."/>
            <person name="Xu J."/>
            <person name="Martin F.M."/>
        </authorList>
    </citation>
    <scope>NUCLEOTIDE SEQUENCE</scope>
    <source>
        <strain evidence="13">KKN 215</strain>
    </source>
</reference>
<dbReference type="AlphaFoldDB" id="A0A8K0UGA0"/>
<feature type="domain" description="Thioredoxin" evidence="12">
    <location>
        <begin position="5"/>
        <end position="172"/>
    </location>
</feature>
<proteinExistence type="inferred from homology"/>
<dbReference type="GO" id="GO:0034599">
    <property type="term" value="P:cellular response to oxidative stress"/>
    <property type="evidence" value="ECO:0007669"/>
    <property type="project" value="InterPro"/>
</dbReference>
<comment type="subunit">
    <text evidence="6">Homodimer; disulfide-linked, upon oxidation.</text>
</comment>
<dbReference type="GO" id="GO:0005739">
    <property type="term" value="C:mitochondrion"/>
    <property type="evidence" value="ECO:0007669"/>
    <property type="project" value="TreeGrafter"/>
</dbReference>
<evidence type="ECO:0000313" key="14">
    <source>
        <dbReference type="Proteomes" id="UP000813824"/>
    </source>
</evidence>
<dbReference type="GO" id="GO:0045454">
    <property type="term" value="P:cell redox homeostasis"/>
    <property type="evidence" value="ECO:0007669"/>
    <property type="project" value="TreeGrafter"/>
</dbReference>
<protein>
    <recommendedName>
        <fullName evidence="7">Putative peroxiredoxin</fullName>
    </recommendedName>
    <alternativeName>
        <fullName evidence="8">Thioredoxin reductase</fullName>
    </alternativeName>
    <alternativeName>
        <fullName evidence="9">Thioredoxin-dependent peroxiredoxin</fullName>
    </alternativeName>
</protein>
<name>A0A8K0UGA0_9AGAR</name>
<dbReference type="CDD" id="cd03013">
    <property type="entry name" value="PRX5_like"/>
    <property type="match status" value="1"/>
</dbReference>
<evidence type="ECO:0000256" key="3">
    <source>
        <dbReference type="ARBA" id="ARBA00022862"/>
    </source>
</evidence>
<dbReference type="OrthoDB" id="195498at2759"/>
<dbReference type="GO" id="GO:0008379">
    <property type="term" value="F:thioredoxin peroxidase activity"/>
    <property type="evidence" value="ECO:0007669"/>
    <property type="project" value="InterPro"/>
</dbReference>
<keyword evidence="2 11" id="KW-0575">Peroxidase</keyword>
<dbReference type="Pfam" id="PF08534">
    <property type="entry name" value="Redoxin"/>
    <property type="match status" value="1"/>
</dbReference>
<evidence type="ECO:0000256" key="10">
    <source>
        <dbReference type="PIRSR" id="PIRSR637944-1"/>
    </source>
</evidence>
<dbReference type="PANTHER" id="PTHR10430">
    <property type="entry name" value="PEROXIREDOXIN"/>
    <property type="match status" value="1"/>
</dbReference>
<evidence type="ECO:0000256" key="5">
    <source>
        <dbReference type="ARBA" id="ARBA00023284"/>
    </source>
</evidence>
<accession>A0A8K0UGA0</accession>
<dbReference type="Proteomes" id="UP000813824">
    <property type="component" value="Unassembled WGS sequence"/>
</dbReference>
<keyword evidence="14" id="KW-1185">Reference proteome</keyword>
<evidence type="ECO:0000256" key="11">
    <source>
        <dbReference type="RuleBase" id="RU366011"/>
    </source>
</evidence>
<dbReference type="InterPro" id="IPR013740">
    <property type="entry name" value="Redoxin"/>
</dbReference>
<dbReference type="FunFam" id="3.40.30.10:FF:000020">
    <property type="entry name" value="Peroxiredoxin"/>
    <property type="match status" value="1"/>
</dbReference>
<evidence type="ECO:0000256" key="7">
    <source>
        <dbReference type="ARBA" id="ARBA00074156"/>
    </source>
</evidence>
<dbReference type="PROSITE" id="PS51352">
    <property type="entry name" value="THIOREDOXIN_2"/>
    <property type="match status" value="1"/>
</dbReference>
<comment type="similarity">
    <text evidence="1 11">Belongs to the peroxiredoxin family. Prx5 subfamily.</text>
</comment>
<sequence length="172" mass="18285">MSTAIKVGDTIPEATFWQIAYQPEESLAACGIPSKVNTSEWKGKKVVLVSVPGAFTGTCHVQHLPPYLQKVDELKAKGVDVVAVFAANDPFVMSAWSKVSGFKDKILSLSDPEGAFGKKLGWELDLTGRGIGLGVRSARGAIILDDLKVVYIEREPGTEVSVSGVDAILAAL</sequence>
<evidence type="ECO:0000256" key="8">
    <source>
        <dbReference type="ARBA" id="ARBA00076301"/>
    </source>
</evidence>
<evidence type="ECO:0000256" key="1">
    <source>
        <dbReference type="ARBA" id="ARBA00010505"/>
    </source>
</evidence>
<keyword evidence="5 11" id="KW-0676">Redox-active center</keyword>